<sequence>MFCEQAFAPITDPPTSLDRVRFHHYDHKIATLLCHNASTTVAPTSLSIPITRGSKELSWLRGPLDVPRTQRVLVVGSFDPRNATTPPVALPAVSASETRSTPARLSVSDYFAEHRRRYGPSPMKNAGDGAQAPRGALLARDRLFEDSEEEGEFNWTMMSPRTKPQAPRANPQVEHRLRLFETRLLGCCPLPIRSPNVLLASWHSASSKSLAIHLPDDAVVSPRGAVDLSDQKRPRRQGNSCRRGSSNPHEFSEWG</sequence>
<proteinExistence type="predicted"/>
<dbReference type="AlphaFoldDB" id="A0A9W6XX05"/>
<feature type="compositionally biased region" description="Polar residues" evidence="1">
    <location>
        <begin position="237"/>
        <end position="249"/>
    </location>
</feature>
<protein>
    <submittedName>
        <fullName evidence="2">Unnamed protein product</fullName>
    </submittedName>
</protein>
<evidence type="ECO:0000313" key="3">
    <source>
        <dbReference type="Proteomes" id="UP001165121"/>
    </source>
</evidence>
<accession>A0A9W6XX05</accession>
<gene>
    <name evidence="2" type="ORF">Pfra01_001917100</name>
</gene>
<keyword evidence="3" id="KW-1185">Reference proteome</keyword>
<name>A0A9W6XX05_9STRA</name>
<dbReference type="Proteomes" id="UP001165121">
    <property type="component" value="Unassembled WGS sequence"/>
</dbReference>
<reference evidence="2" key="1">
    <citation type="submission" date="2023-04" db="EMBL/GenBank/DDBJ databases">
        <title>Phytophthora fragariaefolia NBRC 109709.</title>
        <authorList>
            <person name="Ichikawa N."/>
            <person name="Sato H."/>
            <person name="Tonouchi N."/>
        </authorList>
    </citation>
    <scope>NUCLEOTIDE SEQUENCE</scope>
    <source>
        <strain evidence="2">NBRC 109709</strain>
    </source>
</reference>
<comment type="caution">
    <text evidence="2">The sequence shown here is derived from an EMBL/GenBank/DDBJ whole genome shotgun (WGS) entry which is preliminary data.</text>
</comment>
<dbReference type="EMBL" id="BSXT01002444">
    <property type="protein sequence ID" value="GMF48985.1"/>
    <property type="molecule type" value="Genomic_DNA"/>
</dbReference>
<organism evidence="2 3">
    <name type="scientific">Phytophthora fragariaefolia</name>
    <dbReference type="NCBI Taxonomy" id="1490495"/>
    <lineage>
        <taxon>Eukaryota</taxon>
        <taxon>Sar</taxon>
        <taxon>Stramenopiles</taxon>
        <taxon>Oomycota</taxon>
        <taxon>Peronosporomycetes</taxon>
        <taxon>Peronosporales</taxon>
        <taxon>Peronosporaceae</taxon>
        <taxon>Phytophthora</taxon>
    </lineage>
</organism>
<feature type="region of interest" description="Disordered" evidence="1">
    <location>
        <begin position="223"/>
        <end position="255"/>
    </location>
</feature>
<evidence type="ECO:0000256" key="1">
    <source>
        <dbReference type="SAM" id="MobiDB-lite"/>
    </source>
</evidence>
<evidence type="ECO:0000313" key="2">
    <source>
        <dbReference type="EMBL" id="GMF48985.1"/>
    </source>
</evidence>